<feature type="transmembrane region" description="Helical" evidence="1">
    <location>
        <begin position="7"/>
        <end position="25"/>
    </location>
</feature>
<keyword evidence="3" id="KW-1185">Reference proteome</keyword>
<dbReference type="RefSeq" id="WP_044332828.1">
    <property type="nucleotide sequence ID" value="NZ_CP010836.1"/>
</dbReference>
<name>A0A7U4J969_9SPHN</name>
<reference evidence="2 3" key="1">
    <citation type="journal article" date="2015" name="Int. J. Syst. Evol. Microbiol.">
        <title>Sphingomonas hengshuiensis sp. nov., isolated from lake wetland.</title>
        <authorList>
            <person name="Wei S."/>
            <person name="Wang T."/>
            <person name="Liu H."/>
            <person name="Zhang C."/>
            <person name="Guo J."/>
            <person name="Wang Q."/>
            <person name="Liang K."/>
            <person name="Zhang Z."/>
        </authorList>
    </citation>
    <scope>NUCLEOTIDE SEQUENCE [LARGE SCALE GENOMIC DNA]</scope>
    <source>
        <strain evidence="2 3">WHSC-8</strain>
    </source>
</reference>
<gene>
    <name evidence="2" type="ORF">TS85_13465</name>
</gene>
<accession>A0A7U4J969</accession>
<keyword evidence="1" id="KW-1133">Transmembrane helix</keyword>
<organism evidence="2 3">
    <name type="scientific">Sphingomonas hengshuiensis</name>
    <dbReference type="NCBI Taxonomy" id="1609977"/>
    <lineage>
        <taxon>Bacteria</taxon>
        <taxon>Pseudomonadati</taxon>
        <taxon>Pseudomonadota</taxon>
        <taxon>Alphaproteobacteria</taxon>
        <taxon>Sphingomonadales</taxon>
        <taxon>Sphingomonadaceae</taxon>
        <taxon>Sphingomonas</taxon>
    </lineage>
</organism>
<dbReference type="EMBL" id="CP010836">
    <property type="protein sequence ID" value="AJP72565.1"/>
    <property type="molecule type" value="Genomic_DNA"/>
</dbReference>
<feature type="transmembrane region" description="Helical" evidence="1">
    <location>
        <begin position="45"/>
        <end position="62"/>
    </location>
</feature>
<dbReference type="AlphaFoldDB" id="A0A7U4J969"/>
<protein>
    <submittedName>
        <fullName evidence="2">Uncharacterized protein</fullName>
    </submittedName>
</protein>
<keyword evidence="1" id="KW-0812">Transmembrane</keyword>
<sequence>MLGRNAILGYIVSLLIGLAGMRLGFQAAGFDAIHGAVPDPYLASFLYAVAVLGLVLALLIPLHRRGIHLRL</sequence>
<dbReference type="KEGG" id="sphi:TS85_13465"/>
<evidence type="ECO:0000256" key="1">
    <source>
        <dbReference type="SAM" id="Phobius"/>
    </source>
</evidence>
<reference evidence="2 3" key="2">
    <citation type="submission" date="2015-02" db="EMBL/GenBank/DDBJ databases">
        <title>The complete genome of Sphingomonas hengshuiensis sp. WHSC-8 isolated from soil of Hengshui Lake.</title>
        <authorList>
            <person name="Wei S."/>
            <person name="Guo J."/>
            <person name="Su C."/>
            <person name="Wu R."/>
            <person name="Zhang Z."/>
            <person name="Liang K."/>
            <person name="Li H."/>
            <person name="Wang T."/>
            <person name="Liu H."/>
            <person name="Zhang C."/>
            <person name="Li Z."/>
            <person name="Wang Q."/>
            <person name="Meng J."/>
        </authorList>
    </citation>
    <scope>NUCLEOTIDE SEQUENCE [LARGE SCALE GENOMIC DNA]</scope>
    <source>
        <strain evidence="2 3">WHSC-8</strain>
    </source>
</reference>
<evidence type="ECO:0000313" key="2">
    <source>
        <dbReference type="EMBL" id="AJP72565.1"/>
    </source>
</evidence>
<keyword evidence="1" id="KW-0472">Membrane</keyword>
<dbReference type="Proteomes" id="UP000032300">
    <property type="component" value="Chromosome"/>
</dbReference>
<evidence type="ECO:0000313" key="3">
    <source>
        <dbReference type="Proteomes" id="UP000032300"/>
    </source>
</evidence>
<proteinExistence type="predicted"/>